<comment type="caution">
    <text evidence="2">The sequence shown here is derived from an EMBL/GenBank/DDBJ whole genome shotgun (WGS) entry which is preliminary data.</text>
</comment>
<reference evidence="2 3" key="1">
    <citation type="journal article" date="2021" name="Elife">
        <title>Chloroplast acquisition without the gene transfer in kleptoplastic sea slugs, Plakobranchus ocellatus.</title>
        <authorList>
            <person name="Maeda T."/>
            <person name="Takahashi S."/>
            <person name="Yoshida T."/>
            <person name="Shimamura S."/>
            <person name="Takaki Y."/>
            <person name="Nagai Y."/>
            <person name="Toyoda A."/>
            <person name="Suzuki Y."/>
            <person name="Arimoto A."/>
            <person name="Ishii H."/>
            <person name="Satoh N."/>
            <person name="Nishiyama T."/>
            <person name="Hasebe M."/>
            <person name="Maruyama T."/>
            <person name="Minagawa J."/>
            <person name="Obokata J."/>
            <person name="Shigenobu S."/>
        </authorList>
    </citation>
    <scope>NUCLEOTIDE SEQUENCE [LARGE SCALE GENOMIC DNA]</scope>
</reference>
<organism evidence="2 3">
    <name type="scientific">Elysia marginata</name>
    <dbReference type="NCBI Taxonomy" id="1093978"/>
    <lineage>
        <taxon>Eukaryota</taxon>
        <taxon>Metazoa</taxon>
        <taxon>Spiralia</taxon>
        <taxon>Lophotrochozoa</taxon>
        <taxon>Mollusca</taxon>
        <taxon>Gastropoda</taxon>
        <taxon>Heterobranchia</taxon>
        <taxon>Euthyneura</taxon>
        <taxon>Panpulmonata</taxon>
        <taxon>Sacoglossa</taxon>
        <taxon>Placobranchoidea</taxon>
        <taxon>Plakobranchidae</taxon>
        <taxon>Elysia</taxon>
    </lineage>
</organism>
<keyword evidence="3" id="KW-1185">Reference proteome</keyword>
<name>A0AAV4JS76_9GAST</name>
<feature type="region of interest" description="Disordered" evidence="1">
    <location>
        <begin position="68"/>
        <end position="99"/>
    </location>
</feature>
<gene>
    <name evidence="2" type="ORF">ElyMa_005167100</name>
</gene>
<protein>
    <submittedName>
        <fullName evidence="2">Uncharacterized protein</fullName>
    </submittedName>
</protein>
<dbReference type="EMBL" id="BMAT01010355">
    <property type="protein sequence ID" value="GFS24823.1"/>
    <property type="molecule type" value="Genomic_DNA"/>
</dbReference>
<proteinExistence type="predicted"/>
<accession>A0AAV4JS76</accession>
<dbReference type="AlphaFoldDB" id="A0AAV4JS76"/>
<evidence type="ECO:0000313" key="3">
    <source>
        <dbReference type="Proteomes" id="UP000762676"/>
    </source>
</evidence>
<evidence type="ECO:0000256" key="1">
    <source>
        <dbReference type="SAM" id="MobiDB-lite"/>
    </source>
</evidence>
<dbReference type="Proteomes" id="UP000762676">
    <property type="component" value="Unassembled WGS sequence"/>
</dbReference>
<evidence type="ECO:0000313" key="2">
    <source>
        <dbReference type="EMBL" id="GFS24823.1"/>
    </source>
</evidence>
<sequence>MALLCWESRTEPVLIELSRSLSQCVSVGLLQTAGAAVVAFVVIDVVAYGSSSSSCSAVVVVVAHTDRQRPGVPGGQAVESESPSVNIAGAEASVSPRHD</sequence>